<keyword evidence="3 10" id="KW-0285">Flavoprotein</keyword>
<feature type="region of interest" description="FAD-dependent cmnm(5)s(2)U34 oxidoreductase" evidence="10">
    <location>
        <begin position="268"/>
        <end position="659"/>
    </location>
</feature>
<evidence type="ECO:0000256" key="9">
    <source>
        <dbReference type="ARBA" id="ARBA00023268"/>
    </source>
</evidence>
<evidence type="ECO:0000256" key="10">
    <source>
        <dbReference type="HAMAP-Rule" id="MF_01102"/>
    </source>
</evidence>
<reference evidence="13 14" key="1">
    <citation type="journal article" date="2014" name="Int. J. Syst. Evol. Microbiol.">
        <title>Complete genome sequence of Corynebacterium casei LMG S-19264T (=DSM 44701T), isolated from a smear-ripened cheese.</title>
        <authorList>
            <consortium name="US DOE Joint Genome Institute (JGI-PGF)"/>
            <person name="Walter F."/>
            <person name="Albersmeier A."/>
            <person name="Kalinowski J."/>
            <person name="Ruckert C."/>
        </authorList>
    </citation>
    <scope>NUCLEOTIDE SEQUENCE [LARGE SCALE GENOMIC DNA]</scope>
    <source>
        <strain evidence="13 14">CGMCC 1.7286</strain>
    </source>
</reference>
<comment type="similarity">
    <text evidence="10">In the C-terminal section; belongs to the DAO family.</text>
</comment>
<evidence type="ECO:0000256" key="5">
    <source>
        <dbReference type="ARBA" id="ARBA00022691"/>
    </source>
</evidence>
<dbReference type="Gene3D" id="3.40.50.150">
    <property type="entry name" value="Vaccinia Virus protein VP39"/>
    <property type="match status" value="1"/>
</dbReference>
<dbReference type="GO" id="GO:0004808">
    <property type="term" value="F:tRNA (5-methylaminomethyl-2-thiouridylate)(34)-methyltransferase activity"/>
    <property type="evidence" value="ECO:0007669"/>
    <property type="project" value="UniProtKB-EC"/>
</dbReference>
<evidence type="ECO:0000256" key="7">
    <source>
        <dbReference type="ARBA" id="ARBA00022827"/>
    </source>
</evidence>
<evidence type="ECO:0000256" key="4">
    <source>
        <dbReference type="ARBA" id="ARBA00022679"/>
    </source>
</evidence>
<dbReference type="InterPro" id="IPR029063">
    <property type="entry name" value="SAM-dependent_MTases_sf"/>
</dbReference>
<dbReference type="NCBIfam" id="NF033855">
    <property type="entry name" value="tRNA_MNMC2"/>
    <property type="match status" value="1"/>
</dbReference>
<dbReference type="EC" id="2.1.1.61" evidence="10"/>
<evidence type="ECO:0000256" key="3">
    <source>
        <dbReference type="ARBA" id="ARBA00022630"/>
    </source>
</evidence>
<dbReference type="InterPro" id="IPR047785">
    <property type="entry name" value="tRNA_MNMC2"/>
</dbReference>
<evidence type="ECO:0000256" key="8">
    <source>
        <dbReference type="ARBA" id="ARBA00023002"/>
    </source>
</evidence>
<keyword evidence="14" id="KW-1185">Reference proteome</keyword>
<dbReference type="InterPro" id="IPR036188">
    <property type="entry name" value="FAD/NAD-bd_sf"/>
</dbReference>
<evidence type="ECO:0000313" key="14">
    <source>
        <dbReference type="Proteomes" id="UP000599578"/>
    </source>
</evidence>
<keyword evidence="2 10" id="KW-0489">Methyltransferase</keyword>
<protein>
    <recommendedName>
        <fullName evidence="10">tRNA 5-methylaminomethyl-2-thiouridine biosynthesis bifunctional protein MnmC</fullName>
        <shortName evidence="10">tRNA mnm(5)s(2)U biosynthesis bifunctional protein</shortName>
    </recommendedName>
    <domain>
        <recommendedName>
            <fullName evidence="10">tRNA (mnm(5)s(2)U34)-methyltransferase</fullName>
            <ecNumber evidence="10">2.1.1.61</ecNumber>
        </recommendedName>
    </domain>
    <domain>
        <recommendedName>
            <fullName evidence="10">FAD-dependent cmnm(5)s(2)U34 oxidoreductase</fullName>
            <ecNumber evidence="10">1.5.-.-</ecNumber>
        </recommendedName>
    </domain>
</protein>
<dbReference type="GO" id="GO:0032259">
    <property type="term" value="P:methylation"/>
    <property type="evidence" value="ECO:0007669"/>
    <property type="project" value="UniProtKB-KW"/>
</dbReference>
<dbReference type="GO" id="GO:0005737">
    <property type="term" value="C:cytoplasm"/>
    <property type="evidence" value="ECO:0007669"/>
    <property type="project" value="UniProtKB-SubCell"/>
</dbReference>
<sequence>MVSGNRQDRIRIEHAQLRWEADTPVSGRFDDIYFNKDGGHAETAHVFLDGNRLRERFAAVETGDFTIAETGFGTGLNFLCARALWLRLAPPPARLHFVSVEKFPLRREDLSRALAHWPEFADGSTQLLAQYPPGAPGFHRLELDDGRVRLTLMLGDAIDSYSQLEARVDAWFLDGFAPAKNPDMWQPGLFAQMARLSHAGTTLATFTAAGFVRRGLQEVGFAMEKAPGFGRKREMLRGAFGGAERPLSAKPWFELPRLSARPRSALVIGGGLAGCSAARSLARRGIRVQLLEQSGALAGGGSGNRQGALYAKLPVKPTTQGMLHASGLHYSHQLAARLLQDHDWAPCGLLQLALNDKEQRRQQQLIDEACYPPELVRGVCAADAGALAGLPIGHPGLYFELGGWVSPPALCHALVEHPLIEHHTDTRIERLQQADSGRWSAHAADGRRFDADTVVIANATAARGLSHSAQLPLKPIRGQVTHGPQPGTLPALRTVVCGDGYIAPPLDGHYAFGATFDLRDDSETLRKDDHRRNLETLAGALPDLAAAIAQQPLDGRVGFRCSTPDYLPIIGPLPVHERFLEDYARLRQDRKWRFDTAPTHHRGLYISVGHGSKGLLTCPLGGELLAAMICDEPLPLARDIVDALNPARFIIKNLIRGSI</sequence>
<keyword evidence="4 10" id="KW-0808">Transferase</keyword>
<feature type="region of interest" description="tRNA (mnm(5)s(2)U34)-methyltransferase" evidence="10">
    <location>
        <begin position="1"/>
        <end position="241"/>
    </location>
</feature>
<dbReference type="InterPro" id="IPR023032">
    <property type="entry name" value="tRNA_MAMT_biosynth_bifunc_MnmC"/>
</dbReference>
<accession>A0A917ZK93</accession>
<evidence type="ECO:0000259" key="11">
    <source>
        <dbReference type="Pfam" id="PF01266"/>
    </source>
</evidence>
<dbReference type="Pfam" id="PF01266">
    <property type="entry name" value="DAO"/>
    <property type="match status" value="1"/>
</dbReference>
<keyword evidence="5 10" id="KW-0949">S-adenosyl-L-methionine</keyword>
<comment type="caution">
    <text evidence="13">The sequence shown here is derived from an EMBL/GenBank/DDBJ whole genome shotgun (WGS) entry which is preliminary data.</text>
</comment>
<comment type="catalytic activity">
    <reaction evidence="10">
        <text>5-aminomethyl-2-thiouridine(34) in tRNA + S-adenosyl-L-methionine = 5-methylaminomethyl-2-thiouridine(34) in tRNA + S-adenosyl-L-homocysteine + H(+)</text>
        <dbReference type="Rhea" id="RHEA:19569"/>
        <dbReference type="Rhea" id="RHEA-COMP:10195"/>
        <dbReference type="Rhea" id="RHEA-COMP:10197"/>
        <dbReference type="ChEBI" id="CHEBI:15378"/>
        <dbReference type="ChEBI" id="CHEBI:57856"/>
        <dbReference type="ChEBI" id="CHEBI:59789"/>
        <dbReference type="ChEBI" id="CHEBI:74454"/>
        <dbReference type="ChEBI" id="CHEBI:74455"/>
        <dbReference type="EC" id="2.1.1.61"/>
    </reaction>
</comment>
<evidence type="ECO:0000313" key="13">
    <source>
        <dbReference type="EMBL" id="GGO85112.1"/>
    </source>
</evidence>
<dbReference type="SUPFAM" id="SSF54373">
    <property type="entry name" value="FAD-linked reductases, C-terminal domain"/>
    <property type="match status" value="1"/>
</dbReference>
<proteinExistence type="inferred from homology"/>
<comment type="subcellular location">
    <subcellularLocation>
        <location evidence="10">Cytoplasm</location>
    </subcellularLocation>
</comment>
<evidence type="ECO:0000256" key="6">
    <source>
        <dbReference type="ARBA" id="ARBA00022694"/>
    </source>
</evidence>
<dbReference type="SUPFAM" id="SSF51905">
    <property type="entry name" value="FAD/NAD(P)-binding domain"/>
    <property type="match status" value="1"/>
</dbReference>
<feature type="domain" description="FAD dependent oxidoreductase" evidence="11">
    <location>
        <begin position="266"/>
        <end position="628"/>
    </location>
</feature>
<dbReference type="PANTHER" id="PTHR13847:SF283">
    <property type="entry name" value="TRNA 5-METHYLAMINOMETHYL-2-THIOURIDINE BIOSYNTHESIS BIFUNCTIONAL PROTEIN MNMC"/>
    <property type="match status" value="1"/>
</dbReference>
<dbReference type="GO" id="GO:0016645">
    <property type="term" value="F:oxidoreductase activity, acting on the CH-NH group of donors"/>
    <property type="evidence" value="ECO:0007669"/>
    <property type="project" value="InterPro"/>
</dbReference>
<dbReference type="GO" id="GO:0050660">
    <property type="term" value="F:flavin adenine dinucleotide binding"/>
    <property type="evidence" value="ECO:0007669"/>
    <property type="project" value="UniProtKB-UniRule"/>
</dbReference>
<keyword evidence="8 10" id="KW-0560">Oxidoreductase</keyword>
<keyword evidence="7 10" id="KW-0274">FAD</keyword>
<dbReference type="NCBIfam" id="NF002481">
    <property type="entry name" value="PRK01747.1-2"/>
    <property type="match status" value="1"/>
</dbReference>
<dbReference type="InterPro" id="IPR006076">
    <property type="entry name" value="FAD-dep_OxRdtase"/>
</dbReference>
<comment type="similarity">
    <text evidence="10">In the N-terminal section; belongs to the methyltransferase superfamily. tRNA (mnm(5)s(2)U34)-methyltransferase family.</text>
</comment>
<dbReference type="Proteomes" id="UP000599578">
    <property type="component" value="Unassembled WGS sequence"/>
</dbReference>
<dbReference type="EC" id="1.5.-.-" evidence="10"/>
<dbReference type="GO" id="GO:0002098">
    <property type="term" value="P:tRNA wobble uridine modification"/>
    <property type="evidence" value="ECO:0007669"/>
    <property type="project" value="TreeGrafter"/>
</dbReference>
<comment type="function">
    <text evidence="10">Catalyzes the last two steps in the biosynthesis of 5-methylaminomethyl-2-thiouridine (mnm(5)s(2)U) at the wobble position (U34) in tRNA. Catalyzes the FAD-dependent demodification of cmnm(5)s(2)U34 to nm(5)s(2)U34, followed by the transfer of a methyl group from S-adenosyl-L-methionine to nm(5)s(2)U34, to form mnm(5)s(2)U34.</text>
</comment>
<dbReference type="InterPro" id="IPR008471">
    <property type="entry name" value="MnmC-like_methylTransf"/>
</dbReference>
<dbReference type="EMBL" id="BMLT01000008">
    <property type="protein sequence ID" value="GGO85112.1"/>
    <property type="molecule type" value="Genomic_DNA"/>
</dbReference>
<dbReference type="Pfam" id="PF05430">
    <property type="entry name" value="Methyltransf_30"/>
    <property type="match status" value="1"/>
</dbReference>
<name>A0A917ZK93_9GAMM</name>
<dbReference type="AlphaFoldDB" id="A0A917ZK93"/>
<dbReference type="Gene3D" id="3.30.9.10">
    <property type="entry name" value="D-Amino Acid Oxidase, subunit A, domain 2"/>
    <property type="match status" value="1"/>
</dbReference>
<feature type="domain" description="MnmC-like methyltransferase" evidence="12">
    <location>
        <begin position="119"/>
        <end position="239"/>
    </location>
</feature>
<organism evidence="13 14">
    <name type="scientific">Marinobacterium nitratireducens</name>
    <dbReference type="NCBI Taxonomy" id="518897"/>
    <lineage>
        <taxon>Bacteria</taxon>
        <taxon>Pseudomonadati</taxon>
        <taxon>Pseudomonadota</taxon>
        <taxon>Gammaproteobacteria</taxon>
        <taxon>Oceanospirillales</taxon>
        <taxon>Oceanospirillaceae</taxon>
        <taxon>Marinobacterium</taxon>
    </lineage>
</organism>
<keyword evidence="1 10" id="KW-0963">Cytoplasm</keyword>
<dbReference type="InterPro" id="IPR017610">
    <property type="entry name" value="tRNA_S-uridine_synth_MnmC_C"/>
</dbReference>
<evidence type="ECO:0000256" key="1">
    <source>
        <dbReference type="ARBA" id="ARBA00022490"/>
    </source>
</evidence>
<comment type="cofactor">
    <cofactor evidence="10">
        <name>FAD</name>
        <dbReference type="ChEBI" id="CHEBI:57692"/>
    </cofactor>
</comment>
<dbReference type="PANTHER" id="PTHR13847">
    <property type="entry name" value="SARCOSINE DEHYDROGENASE-RELATED"/>
    <property type="match status" value="1"/>
</dbReference>
<gene>
    <name evidence="10 13" type="primary">mnmC</name>
    <name evidence="13" type="ORF">GCM10011348_32910</name>
</gene>
<dbReference type="HAMAP" id="MF_01102">
    <property type="entry name" value="MnmC"/>
    <property type="match status" value="1"/>
</dbReference>
<keyword evidence="9 10" id="KW-0511">Multifunctional enzyme</keyword>
<dbReference type="NCBIfam" id="TIGR03197">
    <property type="entry name" value="MnmC_Cterm"/>
    <property type="match status" value="1"/>
</dbReference>
<keyword evidence="6 10" id="KW-0819">tRNA processing</keyword>
<dbReference type="Gene3D" id="3.50.50.60">
    <property type="entry name" value="FAD/NAD(P)-binding domain"/>
    <property type="match status" value="1"/>
</dbReference>
<evidence type="ECO:0000259" key="12">
    <source>
        <dbReference type="Pfam" id="PF05430"/>
    </source>
</evidence>
<evidence type="ECO:0000256" key="2">
    <source>
        <dbReference type="ARBA" id="ARBA00022603"/>
    </source>
</evidence>